<name>A0A5C3KU91_COPMA</name>
<evidence type="ECO:0000313" key="1">
    <source>
        <dbReference type="EMBL" id="TFK19428.1"/>
    </source>
</evidence>
<keyword evidence="2" id="KW-1185">Reference proteome</keyword>
<gene>
    <name evidence="1" type="ORF">FA15DRAFT_626750</name>
</gene>
<dbReference type="Proteomes" id="UP000307440">
    <property type="component" value="Unassembled WGS sequence"/>
</dbReference>
<proteinExistence type="predicted"/>
<reference evidence="1 2" key="1">
    <citation type="journal article" date="2019" name="Nat. Ecol. Evol.">
        <title>Megaphylogeny resolves global patterns of mushroom evolution.</title>
        <authorList>
            <person name="Varga T."/>
            <person name="Krizsan K."/>
            <person name="Foldi C."/>
            <person name="Dima B."/>
            <person name="Sanchez-Garcia M."/>
            <person name="Sanchez-Ramirez S."/>
            <person name="Szollosi G.J."/>
            <person name="Szarkandi J.G."/>
            <person name="Papp V."/>
            <person name="Albert L."/>
            <person name="Andreopoulos W."/>
            <person name="Angelini C."/>
            <person name="Antonin V."/>
            <person name="Barry K.W."/>
            <person name="Bougher N.L."/>
            <person name="Buchanan P."/>
            <person name="Buyck B."/>
            <person name="Bense V."/>
            <person name="Catcheside P."/>
            <person name="Chovatia M."/>
            <person name="Cooper J."/>
            <person name="Damon W."/>
            <person name="Desjardin D."/>
            <person name="Finy P."/>
            <person name="Geml J."/>
            <person name="Haridas S."/>
            <person name="Hughes K."/>
            <person name="Justo A."/>
            <person name="Karasinski D."/>
            <person name="Kautmanova I."/>
            <person name="Kiss B."/>
            <person name="Kocsube S."/>
            <person name="Kotiranta H."/>
            <person name="LaButti K.M."/>
            <person name="Lechner B.E."/>
            <person name="Liimatainen K."/>
            <person name="Lipzen A."/>
            <person name="Lukacs Z."/>
            <person name="Mihaltcheva S."/>
            <person name="Morgado L.N."/>
            <person name="Niskanen T."/>
            <person name="Noordeloos M.E."/>
            <person name="Ohm R.A."/>
            <person name="Ortiz-Santana B."/>
            <person name="Ovrebo C."/>
            <person name="Racz N."/>
            <person name="Riley R."/>
            <person name="Savchenko A."/>
            <person name="Shiryaev A."/>
            <person name="Soop K."/>
            <person name="Spirin V."/>
            <person name="Szebenyi C."/>
            <person name="Tomsovsky M."/>
            <person name="Tulloss R.E."/>
            <person name="Uehling J."/>
            <person name="Grigoriev I.V."/>
            <person name="Vagvolgyi C."/>
            <person name="Papp T."/>
            <person name="Martin F.M."/>
            <person name="Miettinen O."/>
            <person name="Hibbett D.S."/>
            <person name="Nagy L.G."/>
        </authorList>
    </citation>
    <scope>NUCLEOTIDE SEQUENCE [LARGE SCALE GENOMIC DNA]</scope>
    <source>
        <strain evidence="1 2">CBS 121175</strain>
    </source>
</reference>
<dbReference type="AlphaFoldDB" id="A0A5C3KU91"/>
<sequence>MFRNLANQLAGGQYATEDKKAMSPTLRSDLYDAFDKSKAWLTGGLGGGQAGDGVSYGTILTLIQKHFPHHKMGLELVGHSEHEAAVIVGGVTNMVMEFSKWESMAGAMAVHTWVDSLVQGHKRIDAGTRKDMIAKGITRGLNYNTDVSLMTQQFTARIQIIAALKSVSAKLHGVGTDEARQSEALWSSKFM</sequence>
<protein>
    <submittedName>
        <fullName evidence="1">Uncharacterized protein</fullName>
    </submittedName>
</protein>
<accession>A0A5C3KU91</accession>
<organism evidence="1 2">
    <name type="scientific">Coprinopsis marcescibilis</name>
    <name type="common">Agaric fungus</name>
    <name type="synonym">Psathyrella marcescibilis</name>
    <dbReference type="NCBI Taxonomy" id="230819"/>
    <lineage>
        <taxon>Eukaryota</taxon>
        <taxon>Fungi</taxon>
        <taxon>Dikarya</taxon>
        <taxon>Basidiomycota</taxon>
        <taxon>Agaricomycotina</taxon>
        <taxon>Agaricomycetes</taxon>
        <taxon>Agaricomycetidae</taxon>
        <taxon>Agaricales</taxon>
        <taxon>Agaricineae</taxon>
        <taxon>Psathyrellaceae</taxon>
        <taxon>Coprinopsis</taxon>
    </lineage>
</organism>
<dbReference type="EMBL" id="ML210341">
    <property type="protein sequence ID" value="TFK19428.1"/>
    <property type="molecule type" value="Genomic_DNA"/>
</dbReference>
<evidence type="ECO:0000313" key="2">
    <source>
        <dbReference type="Proteomes" id="UP000307440"/>
    </source>
</evidence>
<dbReference type="OrthoDB" id="3200419at2759"/>